<dbReference type="Gene3D" id="3.90.79.10">
    <property type="entry name" value="Nucleoside Triphosphate Pyrophosphohydrolase"/>
    <property type="match status" value="1"/>
</dbReference>
<dbReference type="PANTHER" id="PTHR43046">
    <property type="entry name" value="GDP-MANNOSE MANNOSYL HYDROLASE"/>
    <property type="match status" value="1"/>
</dbReference>
<evidence type="ECO:0000256" key="2">
    <source>
        <dbReference type="ARBA" id="ARBA00022801"/>
    </source>
</evidence>
<reference evidence="6" key="1">
    <citation type="submission" date="2017-09" db="EMBL/GenBank/DDBJ databases">
        <title>Depth-based differentiation of microbial function through sediment-hosted aquifers and enrichment of novel symbionts in the deep terrestrial subsurface.</title>
        <authorList>
            <person name="Probst A.J."/>
            <person name="Ladd B."/>
            <person name="Jarett J.K."/>
            <person name="Geller-Mcgrath D.E."/>
            <person name="Sieber C.M.K."/>
            <person name="Emerson J.B."/>
            <person name="Anantharaman K."/>
            <person name="Thomas B.C."/>
            <person name="Malmstrom R."/>
            <person name="Stieglmeier M."/>
            <person name="Klingl A."/>
            <person name="Woyke T."/>
            <person name="Ryan C.M."/>
            <person name="Banfield J.F."/>
        </authorList>
    </citation>
    <scope>NUCLEOTIDE SEQUENCE [LARGE SCALE GENOMIC DNA]</scope>
</reference>
<dbReference type="InterPro" id="IPR015797">
    <property type="entry name" value="NUDIX_hydrolase-like_dom_sf"/>
</dbReference>
<dbReference type="PRINTS" id="PR00502">
    <property type="entry name" value="NUDIXFAMILY"/>
</dbReference>
<dbReference type="SUPFAM" id="SSF55811">
    <property type="entry name" value="Nudix"/>
    <property type="match status" value="1"/>
</dbReference>
<dbReference type="AlphaFoldDB" id="A0A2M6WLJ1"/>
<dbReference type="Proteomes" id="UP000229335">
    <property type="component" value="Unassembled WGS sequence"/>
</dbReference>
<dbReference type="PANTHER" id="PTHR43046:SF14">
    <property type="entry name" value="MUTT_NUDIX FAMILY PROTEIN"/>
    <property type="match status" value="1"/>
</dbReference>
<keyword evidence="2 3" id="KW-0378">Hydrolase</keyword>
<feature type="domain" description="Nudix hydrolase" evidence="4">
    <location>
        <begin position="23"/>
        <end position="159"/>
    </location>
</feature>
<gene>
    <name evidence="5" type="ORF">COU00_03180</name>
</gene>
<evidence type="ECO:0000259" key="4">
    <source>
        <dbReference type="PROSITE" id="PS51462"/>
    </source>
</evidence>
<evidence type="ECO:0000313" key="6">
    <source>
        <dbReference type="Proteomes" id="UP000229335"/>
    </source>
</evidence>
<sequence length="163" mass="18853">MKKQVVVRDRDNNKFKVSVDKLTFRPSVYGVIIKTGKILLARQWDGYEFPGGGINLHETIEEGLKREVWEETGYKVRMGNILHSETSFFTPAPYYKGVFWNCVLIYYICSIVSGKISTKHFDDNEKKIMSMAEWVDLKDIGKLKFYNSIDSAKLIKKALEIKS</sequence>
<dbReference type="PROSITE" id="PS00893">
    <property type="entry name" value="NUDIX_BOX"/>
    <property type="match status" value="1"/>
</dbReference>
<evidence type="ECO:0000256" key="1">
    <source>
        <dbReference type="ARBA" id="ARBA00001946"/>
    </source>
</evidence>
<accession>A0A2M6WLJ1</accession>
<comment type="caution">
    <text evidence="5">The sequence shown here is derived from an EMBL/GenBank/DDBJ whole genome shotgun (WGS) entry which is preliminary data.</text>
</comment>
<dbReference type="Pfam" id="PF00293">
    <property type="entry name" value="NUDIX"/>
    <property type="match status" value="1"/>
</dbReference>
<name>A0A2M6WLJ1_9BACT</name>
<comment type="similarity">
    <text evidence="3">Belongs to the Nudix hydrolase family.</text>
</comment>
<dbReference type="EMBL" id="PFAS01000056">
    <property type="protein sequence ID" value="PIT93649.1"/>
    <property type="molecule type" value="Genomic_DNA"/>
</dbReference>
<evidence type="ECO:0000256" key="3">
    <source>
        <dbReference type="RuleBase" id="RU003476"/>
    </source>
</evidence>
<organism evidence="5 6">
    <name type="scientific">Candidatus Falkowbacteria bacterium CG10_big_fil_rev_8_21_14_0_10_43_11</name>
    <dbReference type="NCBI Taxonomy" id="1974568"/>
    <lineage>
        <taxon>Bacteria</taxon>
        <taxon>Candidatus Falkowiibacteriota</taxon>
    </lineage>
</organism>
<dbReference type="InterPro" id="IPR020476">
    <property type="entry name" value="Nudix_hydrolase"/>
</dbReference>
<evidence type="ECO:0000313" key="5">
    <source>
        <dbReference type="EMBL" id="PIT93649.1"/>
    </source>
</evidence>
<dbReference type="PROSITE" id="PS51462">
    <property type="entry name" value="NUDIX"/>
    <property type="match status" value="1"/>
</dbReference>
<protein>
    <recommendedName>
        <fullName evidence="4">Nudix hydrolase domain-containing protein</fullName>
    </recommendedName>
</protein>
<dbReference type="InterPro" id="IPR020084">
    <property type="entry name" value="NUDIX_hydrolase_CS"/>
</dbReference>
<dbReference type="GO" id="GO:0016787">
    <property type="term" value="F:hydrolase activity"/>
    <property type="evidence" value="ECO:0007669"/>
    <property type="project" value="UniProtKB-KW"/>
</dbReference>
<comment type="cofactor">
    <cofactor evidence="1">
        <name>Mg(2+)</name>
        <dbReference type="ChEBI" id="CHEBI:18420"/>
    </cofactor>
</comment>
<proteinExistence type="inferred from homology"/>
<dbReference type="InterPro" id="IPR000086">
    <property type="entry name" value="NUDIX_hydrolase_dom"/>
</dbReference>